<feature type="region of interest" description="Disordered" evidence="1">
    <location>
        <begin position="74"/>
        <end position="95"/>
    </location>
</feature>
<feature type="transmembrane region" description="Helical" evidence="2">
    <location>
        <begin position="6"/>
        <end position="21"/>
    </location>
</feature>
<evidence type="ECO:0008006" key="5">
    <source>
        <dbReference type="Google" id="ProtNLM"/>
    </source>
</evidence>
<comment type="caution">
    <text evidence="3">The sequence shown here is derived from an EMBL/GenBank/DDBJ whole genome shotgun (WGS) entry which is preliminary data.</text>
</comment>
<name>A0A3N9UK61_9BACI</name>
<keyword evidence="2" id="KW-0812">Transmembrane</keyword>
<evidence type="ECO:0000256" key="2">
    <source>
        <dbReference type="SAM" id="Phobius"/>
    </source>
</evidence>
<evidence type="ECO:0000313" key="4">
    <source>
        <dbReference type="Proteomes" id="UP000274033"/>
    </source>
</evidence>
<dbReference type="AlphaFoldDB" id="A0A3N9UK61"/>
<reference evidence="3 4" key="1">
    <citation type="journal article" date="2013" name="J. Microbiol.">
        <title>Lysinibacillus chungkukjangi sp. nov., isolated from Chungkukjang, Korean fermented soybean food.</title>
        <authorList>
            <person name="Kim S.J."/>
            <person name="Jang Y.H."/>
            <person name="Hamada M."/>
            <person name="Ahn J.H."/>
            <person name="Weon H.Y."/>
            <person name="Suzuki K."/>
            <person name="Whang K.S."/>
            <person name="Kwon S.W."/>
        </authorList>
    </citation>
    <scope>NUCLEOTIDE SEQUENCE [LARGE SCALE GENOMIC DNA]</scope>
    <source>
        <strain evidence="3 4">MCCC 1A12701</strain>
    </source>
</reference>
<sequence>MDLSIIIMLVGIFCIIGSFFLKDPAKKVEKDLEELSIGIYQETNALKRRLKVVEEELLLDANFKIDTSKTTTNPKNSFDSYKQPTASTKHPINYSGSNTSKPVNEILVRQVIELNKQGYPIVEISKMSTLSVEQIHTILSGEGGKR</sequence>
<dbReference type="EMBL" id="RRCT01000001">
    <property type="protein sequence ID" value="RQW76300.1"/>
    <property type="molecule type" value="Genomic_DNA"/>
</dbReference>
<evidence type="ECO:0000313" key="3">
    <source>
        <dbReference type="EMBL" id="RQW76300.1"/>
    </source>
</evidence>
<dbReference type="Proteomes" id="UP000274033">
    <property type="component" value="Unassembled WGS sequence"/>
</dbReference>
<keyword evidence="2" id="KW-1133">Transmembrane helix</keyword>
<dbReference type="RefSeq" id="WP_124762000.1">
    <property type="nucleotide sequence ID" value="NZ_JAFBDY010000001.1"/>
</dbReference>
<gene>
    <name evidence="3" type="ORF">EBB45_01765</name>
</gene>
<proteinExistence type="predicted"/>
<organism evidence="3 4">
    <name type="scientific">Lysinibacillus composti</name>
    <dbReference type="NCBI Taxonomy" id="720633"/>
    <lineage>
        <taxon>Bacteria</taxon>
        <taxon>Bacillati</taxon>
        <taxon>Bacillota</taxon>
        <taxon>Bacilli</taxon>
        <taxon>Bacillales</taxon>
        <taxon>Bacillaceae</taxon>
        <taxon>Lysinibacillus</taxon>
    </lineage>
</organism>
<accession>A0A3N9UK61</accession>
<keyword evidence="4" id="KW-1185">Reference proteome</keyword>
<dbReference type="OrthoDB" id="2454584at2"/>
<keyword evidence="2" id="KW-0472">Membrane</keyword>
<evidence type="ECO:0000256" key="1">
    <source>
        <dbReference type="SAM" id="MobiDB-lite"/>
    </source>
</evidence>
<protein>
    <recommendedName>
        <fullName evidence="5">Resolvase HTH domain-containing protein</fullName>
    </recommendedName>
</protein>